<gene>
    <name evidence="6" type="ORF">MGWOODY_Smn618</name>
</gene>
<evidence type="ECO:0000313" key="6">
    <source>
        <dbReference type="EMBL" id="CUS46902.1"/>
    </source>
</evidence>
<feature type="domain" description="Asparagine synthetase" evidence="4">
    <location>
        <begin position="223"/>
        <end position="577"/>
    </location>
</feature>
<dbReference type="InterPro" id="IPR001962">
    <property type="entry name" value="Asn_synthase"/>
</dbReference>
<dbReference type="AlphaFoldDB" id="A0A170PQC4"/>
<dbReference type="InterPro" id="IPR017932">
    <property type="entry name" value="GATase_2_dom"/>
</dbReference>
<dbReference type="SUPFAM" id="SSF56235">
    <property type="entry name" value="N-terminal nucleophile aminohydrolases (Ntn hydrolases)"/>
    <property type="match status" value="1"/>
</dbReference>
<dbReference type="GO" id="GO:0006529">
    <property type="term" value="P:asparagine biosynthetic process"/>
    <property type="evidence" value="ECO:0007669"/>
    <property type="project" value="InterPro"/>
</dbReference>
<evidence type="ECO:0000259" key="4">
    <source>
        <dbReference type="Pfam" id="PF00733"/>
    </source>
</evidence>
<dbReference type="Gene3D" id="3.40.50.620">
    <property type="entry name" value="HUPs"/>
    <property type="match status" value="1"/>
</dbReference>
<sequence length="606" mass="65798">MSGIFGIFVRDGAPGRLAALRGAGRLPQGRAPVFSDATAMLSQERPVEGIRDGDAAVATAGRIHNRLEIARALSLDAAMVSDHRLFTLAYARWGQGCFSRIHGDWSCACWHPAEQRLVLARDHHGNTGLYYHDAPGIFAFATARRDLLALGLAPVEMDELYLAQMLVSWRAYQGDRTIHGPIRRVPPAHALIITPDRIEVQRYWRLEDTPELRVRRDEYVEGLREIFDRAVRERLPDRGGVAATLSGGLDSGSVAVTAAQMLAGSGRRLAAYTSVPLADPSAYAVGGLGDEYALARDTARAAGTIDLHRIDAASVSPIQAIRDMLDIVLEPQHAAGNFFWLLDLYRTAARAGHGVVLTGQLGNGGISWSGGIGALPWRRQISTLGMAGWARRRVRGMLPVRIEQGWRGWRNSGDFGGSAIVPDFAGRLRLSERRAADAEEAPYVSPRLERLRMLLPGRSQVGALHAEMGRAAGLSVGDPTGDARVLAFCLSVPDSVFVDPATGQSRWLIREAMKGRLPETVRLNRRMGIQAADLVPRLRACPAEVGDAIDSIAHGPAAGYVDTTRLEAAWRLLRSEDTPQAYSLAVSVLTRGIMAGLFVNGFGRSW</sequence>
<dbReference type="EMBL" id="CZQE01000410">
    <property type="protein sequence ID" value="CUS46902.1"/>
    <property type="molecule type" value="Genomic_DNA"/>
</dbReference>
<dbReference type="GO" id="GO:0004066">
    <property type="term" value="F:asparagine synthase (glutamine-hydrolyzing) activity"/>
    <property type="evidence" value="ECO:0007669"/>
    <property type="project" value="UniProtKB-EC"/>
</dbReference>
<proteinExistence type="inferred from homology"/>
<dbReference type="PANTHER" id="PTHR43284">
    <property type="entry name" value="ASPARAGINE SYNTHETASE (GLUTAMINE-HYDROLYZING)"/>
    <property type="match status" value="1"/>
</dbReference>
<name>A0A170PQC4_9ZZZZ</name>
<evidence type="ECO:0000256" key="2">
    <source>
        <dbReference type="ARBA" id="ARBA00022741"/>
    </source>
</evidence>
<protein>
    <submittedName>
        <fullName evidence="6">Asparagine synthetase [glutamine-hydrolyzing]</fullName>
        <ecNumber evidence="6">6.3.5.4</ecNumber>
    </submittedName>
</protein>
<accession>A0A170PQC4</accession>
<keyword evidence="3" id="KW-0067">ATP-binding</keyword>
<dbReference type="Pfam" id="PF13537">
    <property type="entry name" value="GATase_7"/>
    <property type="match status" value="1"/>
</dbReference>
<dbReference type="EC" id="6.3.5.4" evidence="6"/>
<evidence type="ECO:0000256" key="1">
    <source>
        <dbReference type="ARBA" id="ARBA00005752"/>
    </source>
</evidence>
<dbReference type="GO" id="GO:0005524">
    <property type="term" value="F:ATP binding"/>
    <property type="evidence" value="ECO:0007669"/>
    <property type="project" value="UniProtKB-KW"/>
</dbReference>
<comment type="similarity">
    <text evidence="1">Belongs to the asparagine synthetase family.</text>
</comment>
<keyword evidence="2" id="KW-0547">Nucleotide-binding</keyword>
<dbReference type="PIRSF" id="PIRSF001589">
    <property type="entry name" value="Asn_synthetase_glu-h"/>
    <property type="match status" value="1"/>
</dbReference>
<organism evidence="6">
    <name type="scientific">hydrothermal vent metagenome</name>
    <dbReference type="NCBI Taxonomy" id="652676"/>
    <lineage>
        <taxon>unclassified sequences</taxon>
        <taxon>metagenomes</taxon>
        <taxon>ecological metagenomes</taxon>
    </lineage>
</organism>
<dbReference type="SUPFAM" id="SSF52402">
    <property type="entry name" value="Adenine nucleotide alpha hydrolases-like"/>
    <property type="match status" value="1"/>
</dbReference>
<evidence type="ECO:0000259" key="5">
    <source>
        <dbReference type="Pfam" id="PF13537"/>
    </source>
</evidence>
<dbReference type="Pfam" id="PF00733">
    <property type="entry name" value="Asn_synthase"/>
    <property type="match status" value="1"/>
</dbReference>
<evidence type="ECO:0000256" key="3">
    <source>
        <dbReference type="ARBA" id="ARBA00022840"/>
    </source>
</evidence>
<feature type="domain" description="Glutamine amidotransferase type-2" evidence="5">
    <location>
        <begin position="45"/>
        <end position="148"/>
    </location>
</feature>
<reference evidence="6" key="1">
    <citation type="submission" date="2015-10" db="EMBL/GenBank/DDBJ databases">
        <authorList>
            <person name="Gilbert D.G."/>
        </authorList>
    </citation>
    <scope>NUCLEOTIDE SEQUENCE</scope>
</reference>
<dbReference type="InterPro" id="IPR006426">
    <property type="entry name" value="Asn_synth_AEB"/>
</dbReference>
<dbReference type="InterPro" id="IPR029055">
    <property type="entry name" value="Ntn_hydrolases_N"/>
</dbReference>
<dbReference type="PANTHER" id="PTHR43284:SF1">
    <property type="entry name" value="ASPARAGINE SYNTHETASE"/>
    <property type="match status" value="1"/>
</dbReference>
<dbReference type="InterPro" id="IPR014729">
    <property type="entry name" value="Rossmann-like_a/b/a_fold"/>
</dbReference>
<dbReference type="InterPro" id="IPR051786">
    <property type="entry name" value="ASN_synthetase/amidase"/>
</dbReference>
<dbReference type="Gene3D" id="3.60.20.10">
    <property type="entry name" value="Glutamine Phosphoribosylpyrophosphate, subunit 1, domain 1"/>
    <property type="match status" value="1"/>
</dbReference>
<keyword evidence="6" id="KW-0436">Ligase</keyword>